<sequence>MNPRKRPPPDDSQASQDDITAKLILALEEIEASTVEHEIAKRQWRALRRLEVSTFDELLCHQHRLRINLCARRLLGTISGHAPDGLIVQADDGTRHLVATSVIDAVEFISARSEPAVEFVSFATELERMAKQGACRLVDTTGVAHQLDLVIALAEDYLYYRGHGGVPTALRLACIALVSPGLPNS</sequence>
<accession>A0ABV3Y6V1</accession>
<name>A0ABV3Y6V1_9ACTN</name>
<evidence type="ECO:0000313" key="2">
    <source>
        <dbReference type="Proteomes" id="UP001560267"/>
    </source>
</evidence>
<protein>
    <recommendedName>
        <fullName evidence="3">DUF222 domain-containing protein</fullName>
    </recommendedName>
</protein>
<evidence type="ECO:0008006" key="3">
    <source>
        <dbReference type="Google" id="ProtNLM"/>
    </source>
</evidence>
<comment type="caution">
    <text evidence="1">The sequence shown here is derived from an EMBL/GenBank/DDBJ whole genome shotgun (WGS) entry which is preliminary data.</text>
</comment>
<evidence type="ECO:0000313" key="1">
    <source>
        <dbReference type="EMBL" id="MEX6430154.1"/>
    </source>
</evidence>
<dbReference type="EMBL" id="JBFSHR010000038">
    <property type="protein sequence ID" value="MEX6430154.1"/>
    <property type="molecule type" value="Genomic_DNA"/>
</dbReference>
<proteinExistence type="predicted"/>
<organism evidence="1 2">
    <name type="scientific">Ferrimicrobium acidiphilum</name>
    <dbReference type="NCBI Taxonomy" id="121039"/>
    <lineage>
        <taxon>Bacteria</taxon>
        <taxon>Bacillati</taxon>
        <taxon>Actinomycetota</taxon>
        <taxon>Acidimicrobiia</taxon>
        <taxon>Acidimicrobiales</taxon>
        <taxon>Acidimicrobiaceae</taxon>
        <taxon>Ferrimicrobium</taxon>
    </lineage>
</organism>
<gene>
    <name evidence="1" type="ORF">AB6A68_09945</name>
</gene>
<reference evidence="1 2" key="1">
    <citation type="submission" date="2024-07" db="EMBL/GenBank/DDBJ databases">
        <title>Draft Genome Sequence of Ferrimicrobium acidiphilum Strain YE2023, Isolated from a Pulp of Bioleach Reactor.</title>
        <authorList>
            <person name="Elkina Y.A."/>
            <person name="Bulaeva A.G."/>
            <person name="Beletsky A.V."/>
            <person name="Mardanov A.V."/>
        </authorList>
    </citation>
    <scope>NUCLEOTIDE SEQUENCE [LARGE SCALE GENOMIC DNA]</scope>
    <source>
        <strain evidence="1 2">YE2023</strain>
    </source>
</reference>
<keyword evidence="2" id="KW-1185">Reference proteome</keyword>
<dbReference type="Proteomes" id="UP001560267">
    <property type="component" value="Unassembled WGS sequence"/>
</dbReference>
<dbReference type="RefSeq" id="WP_298387213.1">
    <property type="nucleotide sequence ID" value="NZ_JBFSHR010000038.1"/>
</dbReference>